<dbReference type="OrthoDB" id="45365at2759"/>
<dbReference type="Proteomes" id="UP000515163">
    <property type="component" value="Unplaced"/>
</dbReference>
<feature type="zinc finger region" description="TRAF-type" evidence="4">
    <location>
        <begin position="195"/>
        <end position="256"/>
    </location>
</feature>
<gene>
    <name evidence="8" type="primary">LOC116301596</name>
</gene>
<dbReference type="PANTHER" id="PTHR10131">
    <property type="entry name" value="TNF RECEPTOR ASSOCIATED FACTOR"/>
    <property type="match status" value="1"/>
</dbReference>
<evidence type="ECO:0000256" key="4">
    <source>
        <dbReference type="PROSITE-ProRule" id="PRU00207"/>
    </source>
</evidence>
<sequence length="325" mass="36637">MRDVTVDGIPNIATHPETKALTTVSAVASLIGIASGPRVKRSMHVSNLDVLEDPMQCKDGHNFCKDCITRCLGHKQICPLGTNALELDSLSRNLFAENMVNNLKVYCHLPESDGQSAANTDTEAYELKCDWTGELQSLAQHRETCPFQQVQCPNVNCNANIQRRELEDHDKICEYKVVECEKCTQALVRLEVRFHNKIYCPEEVVPCPNGCRSLETGQINEIKRINLDNHTRNDCGKTILDCPFKDQGCLVQVERQHVDKHVQDNMAAHMMLLAKQCSSLTKQNSSLTEQCSALKQNVLSLTEENRLLKDEVKQQGNSFWQNKKV</sequence>
<name>A0A6P8II48_ACTTE</name>
<dbReference type="GeneID" id="116301596"/>
<dbReference type="PROSITE" id="PS50145">
    <property type="entry name" value="ZF_TRAF"/>
    <property type="match status" value="2"/>
</dbReference>
<keyword evidence="2 4" id="KW-0863">Zinc-finger</keyword>
<evidence type="ECO:0000256" key="3">
    <source>
        <dbReference type="ARBA" id="ARBA00022833"/>
    </source>
</evidence>
<evidence type="ECO:0000256" key="5">
    <source>
        <dbReference type="SAM" id="Coils"/>
    </source>
</evidence>
<proteinExistence type="predicted"/>
<dbReference type="KEGG" id="aten:116301596"/>
<evidence type="ECO:0000256" key="1">
    <source>
        <dbReference type="ARBA" id="ARBA00022723"/>
    </source>
</evidence>
<keyword evidence="3 4" id="KW-0862">Zinc</keyword>
<dbReference type="Pfam" id="PF02176">
    <property type="entry name" value="zf-TRAF"/>
    <property type="match status" value="2"/>
</dbReference>
<dbReference type="AlphaFoldDB" id="A0A6P8II48"/>
<feature type="domain" description="TRAF-type" evidence="6">
    <location>
        <begin position="141"/>
        <end position="184"/>
    </location>
</feature>
<keyword evidence="1 4" id="KW-0479">Metal-binding</keyword>
<dbReference type="InterPro" id="IPR013083">
    <property type="entry name" value="Znf_RING/FYVE/PHD"/>
</dbReference>
<keyword evidence="7" id="KW-1185">Reference proteome</keyword>
<dbReference type="InterPro" id="IPR001293">
    <property type="entry name" value="Znf_TRAF"/>
</dbReference>
<accession>A0A6P8II48</accession>
<reference evidence="8" key="1">
    <citation type="submission" date="2025-08" db="UniProtKB">
        <authorList>
            <consortium name="RefSeq"/>
        </authorList>
    </citation>
    <scope>IDENTIFICATION</scope>
    <source>
        <tissue evidence="8">Tentacle</tissue>
    </source>
</reference>
<feature type="coiled-coil region" evidence="5">
    <location>
        <begin position="277"/>
        <end position="311"/>
    </location>
</feature>
<evidence type="ECO:0000313" key="8">
    <source>
        <dbReference type="RefSeq" id="XP_031566541.1"/>
    </source>
</evidence>
<dbReference type="RefSeq" id="XP_031566541.1">
    <property type="nucleotide sequence ID" value="XM_031710681.1"/>
</dbReference>
<evidence type="ECO:0000313" key="7">
    <source>
        <dbReference type="Proteomes" id="UP000515163"/>
    </source>
</evidence>
<dbReference type="Gene3D" id="3.30.40.10">
    <property type="entry name" value="Zinc/RING finger domain, C3HC4 (zinc finger)"/>
    <property type="match status" value="3"/>
</dbReference>
<dbReference type="GO" id="GO:0008270">
    <property type="term" value="F:zinc ion binding"/>
    <property type="evidence" value="ECO:0007669"/>
    <property type="project" value="UniProtKB-KW"/>
</dbReference>
<feature type="domain" description="TRAF-type" evidence="6">
    <location>
        <begin position="195"/>
        <end position="256"/>
    </location>
</feature>
<keyword evidence="5" id="KW-0175">Coiled coil</keyword>
<evidence type="ECO:0000256" key="2">
    <source>
        <dbReference type="ARBA" id="ARBA00022771"/>
    </source>
</evidence>
<dbReference type="SUPFAM" id="SSF57850">
    <property type="entry name" value="RING/U-box"/>
    <property type="match status" value="1"/>
</dbReference>
<evidence type="ECO:0000259" key="6">
    <source>
        <dbReference type="PROSITE" id="PS50145"/>
    </source>
</evidence>
<feature type="zinc finger region" description="TRAF-type" evidence="4">
    <location>
        <begin position="141"/>
        <end position="184"/>
    </location>
</feature>
<dbReference type="PANTHER" id="PTHR10131:SF94">
    <property type="entry name" value="TNF RECEPTOR-ASSOCIATED FACTOR 4"/>
    <property type="match status" value="1"/>
</dbReference>
<dbReference type="InParanoid" id="A0A6P8II48"/>
<protein>
    <submittedName>
        <fullName evidence="8">TNF receptor-associated factor 5-like</fullName>
    </submittedName>
</protein>
<organism evidence="7 8">
    <name type="scientific">Actinia tenebrosa</name>
    <name type="common">Australian red waratah sea anemone</name>
    <dbReference type="NCBI Taxonomy" id="6105"/>
    <lineage>
        <taxon>Eukaryota</taxon>
        <taxon>Metazoa</taxon>
        <taxon>Cnidaria</taxon>
        <taxon>Anthozoa</taxon>
        <taxon>Hexacorallia</taxon>
        <taxon>Actiniaria</taxon>
        <taxon>Actiniidae</taxon>
        <taxon>Actinia</taxon>
    </lineage>
</organism>
<dbReference type="SUPFAM" id="SSF49599">
    <property type="entry name" value="TRAF domain-like"/>
    <property type="match status" value="1"/>
</dbReference>
<dbReference type="FunCoup" id="A0A6P8II48">
    <property type="interactions" value="4"/>
</dbReference>